<dbReference type="EMBL" id="JOJR01000437">
    <property type="protein sequence ID" value="RCN37865.1"/>
    <property type="molecule type" value="Genomic_DNA"/>
</dbReference>
<dbReference type="AlphaFoldDB" id="A0A368G4G4"/>
<feature type="non-terminal residue" evidence="1">
    <location>
        <position position="1"/>
    </location>
</feature>
<reference evidence="1 2" key="1">
    <citation type="submission" date="2014-10" db="EMBL/GenBank/DDBJ databases">
        <title>Draft genome of the hookworm Ancylostoma caninum.</title>
        <authorList>
            <person name="Mitreva M."/>
        </authorList>
    </citation>
    <scope>NUCLEOTIDE SEQUENCE [LARGE SCALE GENOMIC DNA]</scope>
    <source>
        <strain evidence="1 2">Baltimore</strain>
    </source>
</reference>
<gene>
    <name evidence="1" type="ORF">ANCCAN_16240</name>
</gene>
<protein>
    <submittedName>
        <fullName evidence="1">Uncharacterized protein</fullName>
    </submittedName>
</protein>
<organism evidence="1 2">
    <name type="scientific">Ancylostoma caninum</name>
    <name type="common">Dog hookworm</name>
    <dbReference type="NCBI Taxonomy" id="29170"/>
    <lineage>
        <taxon>Eukaryota</taxon>
        <taxon>Metazoa</taxon>
        <taxon>Ecdysozoa</taxon>
        <taxon>Nematoda</taxon>
        <taxon>Chromadorea</taxon>
        <taxon>Rhabditida</taxon>
        <taxon>Rhabditina</taxon>
        <taxon>Rhabditomorpha</taxon>
        <taxon>Strongyloidea</taxon>
        <taxon>Ancylostomatidae</taxon>
        <taxon>Ancylostomatinae</taxon>
        <taxon>Ancylostoma</taxon>
    </lineage>
</organism>
<proteinExistence type="predicted"/>
<dbReference type="OrthoDB" id="30336at2759"/>
<evidence type="ECO:0000313" key="2">
    <source>
        <dbReference type="Proteomes" id="UP000252519"/>
    </source>
</evidence>
<name>A0A368G4G4_ANCCA</name>
<sequence>QTSHIAHRVRLVGQTLIYSFALTTRNDRSQARSMSSSAKVMRWGGLRPFFNRTKILSPDEDPVQMEFLMGPLSSIEILTQKNSDMFDLESEWLLHLLQAVLAKIRDEGSIGSLPVEGVPVGRGDTVPSTSLLIFAMALMAQLYPANLYPTVVQLIAMVDWKGSIININDHSYR</sequence>
<comment type="caution">
    <text evidence="1">The sequence shown here is derived from an EMBL/GenBank/DDBJ whole genome shotgun (WGS) entry which is preliminary data.</text>
</comment>
<evidence type="ECO:0000313" key="1">
    <source>
        <dbReference type="EMBL" id="RCN37865.1"/>
    </source>
</evidence>
<accession>A0A368G4G4</accession>
<dbReference type="Proteomes" id="UP000252519">
    <property type="component" value="Unassembled WGS sequence"/>
</dbReference>
<keyword evidence="2" id="KW-1185">Reference proteome</keyword>